<evidence type="ECO:0000256" key="5">
    <source>
        <dbReference type="ARBA" id="ARBA00022842"/>
    </source>
</evidence>
<comment type="similarity">
    <text evidence="2">Belongs to the phosphohexose mutase family.</text>
</comment>
<comment type="caution">
    <text evidence="11">The sequence shown here is derived from an EMBL/GenBank/DDBJ whole genome shotgun (WGS) entry which is preliminary data.</text>
</comment>
<dbReference type="AlphaFoldDB" id="A0A150H9P8"/>
<dbReference type="RefSeq" id="WP_062020310.1">
    <property type="nucleotide sequence ID" value="NZ_LQQC01000008.1"/>
</dbReference>
<dbReference type="InterPro" id="IPR005844">
    <property type="entry name" value="A-D-PHexomutase_a/b/a-I"/>
</dbReference>
<gene>
    <name evidence="11" type="ORF">Bravens_00691</name>
</gene>
<dbReference type="InterPro" id="IPR005841">
    <property type="entry name" value="Alpha-D-phosphohexomutase_SF"/>
</dbReference>
<dbReference type="Pfam" id="PF02880">
    <property type="entry name" value="PGM_PMM_III"/>
    <property type="match status" value="1"/>
</dbReference>
<dbReference type="InterPro" id="IPR016066">
    <property type="entry name" value="A-D-PHexomutase_CS"/>
</dbReference>
<evidence type="ECO:0000256" key="3">
    <source>
        <dbReference type="ARBA" id="ARBA00022553"/>
    </source>
</evidence>
<evidence type="ECO:0000259" key="10">
    <source>
        <dbReference type="Pfam" id="PF02880"/>
    </source>
</evidence>
<evidence type="ECO:0000313" key="12">
    <source>
        <dbReference type="Proteomes" id="UP000243589"/>
    </source>
</evidence>
<evidence type="ECO:0000256" key="4">
    <source>
        <dbReference type="ARBA" id="ARBA00022723"/>
    </source>
</evidence>
<dbReference type="InterPro" id="IPR005845">
    <property type="entry name" value="A-D-PHexomutase_a/b/a-II"/>
</dbReference>
<dbReference type="GO" id="GO:0000287">
    <property type="term" value="F:magnesium ion binding"/>
    <property type="evidence" value="ECO:0007669"/>
    <property type="project" value="InterPro"/>
</dbReference>
<evidence type="ECO:0000256" key="6">
    <source>
        <dbReference type="ARBA" id="ARBA00023235"/>
    </source>
</evidence>
<dbReference type="Gene3D" id="3.30.310.50">
    <property type="entry name" value="Alpha-D-phosphohexomutase, C-terminal domain"/>
    <property type="match status" value="1"/>
</dbReference>
<evidence type="ECO:0000313" key="11">
    <source>
        <dbReference type="EMBL" id="KXZ58819.1"/>
    </source>
</evidence>
<dbReference type="InterPro" id="IPR036900">
    <property type="entry name" value="A-D-PHexomutase_C_sf"/>
</dbReference>
<proteinExistence type="inferred from homology"/>
<evidence type="ECO:0000259" key="7">
    <source>
        <dbReference type="Pfam" id="PF00408"/>
    </source>
</evidence>
<dbReference type="Proteomes" id="UP000243589">
    <property type="component" value="Unassembled WGS sequence"/>
</dbReference>
<keyword evidence="4" id="KW-0479">Metal-binding</keyword>
<dbReference type="GO" id="GO:0008973">
    <property type="term" value="F:phosphopentomutase activity"/>
    <property type="evidence" value="ECO:0007669"/>
    <property type="project" value="TreeGrafter"/>
</dbReference>
<reference evidence="11 12" key="1">
    <citation type="submission" date="2016-01" db="EMBL/GenBank/DDBJ databases">
        <title>Use of Whole Genome Sequencing to ascertain that Brevibacterium massiliense (Roux, Raoult 2009) is a later heterotypic synonym of Brevibacterium ravenspurgense (Mages 2008).</title>
        <authorList>
            <person name="Bernier A.-M."/>
            <person name="Burdz T."/>
            <person name="Huynh C."/>
            <person name="Pachecho A.L."/>
            <person name="Wiebe D."/>
            <person name="Bonner C."/>
            <person name="Bernard K."/>
        </authorList>
    </citation>
    <scope>NUCLEOTIDE SEQUENCE [LARGE SCALE GENOMIC DNA]</scope>
    <source>
        <strain evidence="11 12">CCUG56047</strain>
    </source>
</reference>
<dbReference type="SUPFAM" id="SSF53738">
    <property type="entry name" value="Phosphoglucomutase, first 3 domains"/>
    <property type="match status" value="3"/>
</dbReference>
<protein>
    <submittedName>
        <fullName evidence="11">Putative phosphomannomutase</fullName>
        <ecNumber evidence="11">5.4.2.8</ecNumber>
    </submittedName>
</protein>
<dbReference type="InterPro" id="IPR016055">
    <property type="entry name" value="A-D-PHexomutase_a/b/a-I/II/III"/>
</dbReference>
<keyword evidence="3" id="KW-0597">Phosphoprotein</keyword>
<accession>A0A150H9P8</accession>
<dbReference type="PROSITE" id="PS00710">
    <property type="entry name" value="PGM_PMM"/>
    <property type="match status" value="1"/>
</dbReference>
<feature type="domain" description="Alpha-D-phosphohexomutase alpha/beta/alpha" evidence="8">
    <location>
        <begin position="62"/>
        <end position="177"/>
    </location>
</feature>
<comment type="cofactor">
    <cofactor evidence="1">
        <name>Mg(2+)</name>
        <dbReference type="ChEBI" id="CHEBI:18420"/>
    </cofactor>
</comment>
<dbReference type="EC" id="5.4.2.8" evidence="11"/>
<feature type="domain" description="Alpha-D-phosphohexomutase alpha/beta/alpha" evidence="10">
    <location>
        <begin position="367"/>
        <end position="476"/>
    </location>
</feature>
<organism evidence="11 12">
    <name type="scientific">Brevibacterium ravenspurgense</name>
    <dbReference type="NCBI Taxonomy" id="479117"/>
    <lineage>
        <taxon>Bacteria</taxon>
        <taxon>Bacillati</taxon>
        <taxon>Actinomycetota</taxon>
        <taxon>Actinomycetes</taxon>
        <taxon>Micrococcales</taxon>
        <taxon>Brevibacteriaceae</taxon>
        <taxon>Brevibacterium</taxon>
    </lineage>
</organism>
<dbReference type="InterPro" id="IPR005843">
    <property type="entry name" value="A-D-PHexomutase_C"/>
</dbReference>
<dbReference type="PANTHER" id="PTHR45745">
    <property type="entry name" value="PHOSPHOMANNOMUTASE 45A"/>
    <property type="match status" value="1"/>
</dbReference>
<name>A0A150H9P8_9MICO</name>
<keyword evidence="12" id="KW-1185">Reference proteome</keyword>
<dbReference type="GO" id="GO:0005975">
    <property type="term" value="P:carbohydrate metabolic process"/>
    <property type="evidence" value="ECO:0007669"/>
    <property type="project" value="InterPro"/>
</dbReference>
<evidence type="ECO:0000259" key="9">
    <source>
        <dbReference type="Pfam" id="PF02879"/>
    </source>
</evidence>
<dbReference type="GO" id="GO:0004615">
    <property type="term" value="F:phosphomannomutase activity"/>
    <property type="evidence" value="ECO:0007669"/>
    <property type="project" value="UniProtKB-EC"/>
</dbReference>
<evidence type="ECO:0000256" key="2">
    <source>
        <dbReference type="ARBA" id="ARBA00010231"/>
    </source>
</evidence>
<dbReference type="Pfam" id="PF02878">
    <property type="entry name" value="PGM_PMM_I"/>
    <property type="match status" value="1"/>
</dbReference>
<evidence type="ECO:0000259" key="8">
    <source>
        <dbReference type="Pfam" id="PF02878"/>
    </source>
</evidence>
<dbReference type="GO" id="GO:0006166">
    <property type="term" value="P:purine ribonucleoside salvage"/>
    <property type="evidence" value="ECO:0007669"/>
    <property type="project" value="TreeGrafter"/>
</dbReference>
<keyword evidence="6 11" id="KW-0413">Isomerase</keyword>
<dbReference type="Pfam" id="PF00408">
    <property type="entry name" value="PGM_PMM_IV"/>
    <property type="match status" value="1"/>
</dbReference>
<evidence type="ECO:0000256" key="1">
    <source>
        <dbReference type="ARBA" id="ARBA00001946"/>
    </source>
</evidence>
<dbReference type="InterPro" id="IPR005846">
    <property type="entry name" value="A-D-PHexomutase_a/b/a-III"/>
</dbReference>
<keyword evidence="5" id="KW-0460">Magnesium</keyword>
<dbReference type="Gene3D" id="3.40.120.10">
    <property type="entry name" value="Alpha-D-Glucose-1,6-Bisphosphate, subunit A, domain 3"/>
    <property type="match status" value="3"/>
</dbReference>
<dbReference type="PANTHER" id="PTHR45745:SF1">
    <property type="entry name" value="PHOSPHOGLUCOMUTASE 2B-RELATED"/>
    <property type="match status" value="1"/>
</dbReference>
<dbReference type="PRINTS" id="PR00509">
    <property type="entry name" value="PGMPMM"/>
</dbReference>
<dbReference type="EMBL" id="LQQC01000008">
    <property type="protein sequence ID" value="KXZ58819.1"/>
    <property type="molecule type" value="Genomic_DNA"/>
</dbReference>
<sequence length="606" mass="63408">MIADRFTDGFDPEIVKAWIADDPNPVTAAALQKQLDAATGEPGEAANRAIADITEGFQGLLQFGTAGLRGEIGPGPSRMNAAVVTRAAAGLAAALRDVVGEGFTVAIGCDARHGSADFARITAAVVTQAGGHAMLLPPQLPTPLLAFAVKHLGTDAGVMVTASHNPPQDNGYKVYLGERPLIGAARAAADADGRELTDAELEALTAGAGAQIVEPFDAFIAGKIAEVPSVGGMDLPDTGWTELGDEVLEAYTDRLAEFTDMAGARQTEPLTIVYTAMHGVGGQTALRVLEQAGFTDVHVVDQQHQPDPDFPTVAFPNPEEPGALDLAFAKAREVGADLIIANDPDADRVSAAIPDPREESGYRQLSGDEVGLLLAEFMAGTVRARQAVGEACVMANSIVSSTAVAQLAANRGIAHRETLTGFKWITRVPGLVYGYEEALGYCVDPEAVRDKDGISAAVVFAGLVSKLKSTGLTVEDQLDDIRQRDGVFLTAPLTFRFEDVDKITAAVDSLRSTPPAELAGLDVVEVIDLAAGSDELPPTNGIKLRLEGGDRIIIRPSGTEPKLKCYLETVAPADGFDSPEDVRTAVAECRQRLSALSAALGAYLGL</sequence>
<feature type="domain" description="Alpha-D-phosphohexomutase alpha/beta/alpha" evidence="9">
    <location>
        <begin position="249"/>
        <end position="352"/>
    </location>
</feature>
<dbReference type="CDD" id="cd05799">
    <property type="entry name" value="PGM2"/>
    <property type="match status" value="1"/>
</dbReference>
<dbReference type="Pfam" id="PF02879">
    <property type="entry name" value="PGM_PMM_II"/>
    <property type="match status" value="1"/>
</dbReference>
<dbReference type="PATRIC" id="fig|479117.4.peg.689"/>
<dbReference type="SUPFAM" id="SSF55957">
    <property type="entry name" value="Phosphoglucomutase, C-terminal domain"/>
    <property type="match status" value="1"/>
</dbReference>
<feature type="domain" description="Alpha-D-phosphohexomutase C-terminal" evidence="7">
    <location>
        <begin position="524"/>
        <end position="570"/>
    </location>
</feature>